<evidence type="ECO:0000256" key="1">
    <source>
        <dbReference type="SAM" id="MobiDB-lite"/>
    </source>
</evidence>
<evidence type="ECO:0000256" key="2">
    <source>
        <dbReference type="SAM" id="Phobius"/>
    </source>
</evidence>
<accession>A0ABQ6IV73</accession>
<feature type="transmembrane region" description="Helical" evidence="2">
    <location>
        <begin position="25"/>
        <end position="45"/>
    </location>
</feature>
<reference evidence="4" key="1">
    <citation type="journal article" date="2019" name="Int. J. Syst. Evol. Microbiol.">
        <title>The Global Catalogue of Microorganisms (GCM) 10K type strain sequencing project: providing services to taxonomists for standard genome sequencing and annotation.</title>
        <authorList>
            <consortium name="The Broad Institute Genomics Platform"/>
            <consortium name="The Broad Institute Genome Sequencing Center for Infectious Disease"/>
            <person name="Wu L."/>
            <person name="Ma J."/>
        </authorList>
    </citation>
    <scope>NUCLEOTIDE SEQUENCE [LARGE SCALE GENOMIC DNA]</scope>
    <source>
        <strain evidence="4">NBRC 113072</strain>
    </source>
</reference>
<comment type="caution">
    <text evidence="3">The sequence shown here is derived from an EMBL/GenBank/DDBJ whole genome shotgun (WGS) entry which is preliminary data.</text>
</comment>
<keyword evidence="2" id="KW-1133">Transmembrane helix</keyword>
<dbReference type="Proteomes" id="UP001157126">
    <property type="component" value="Unassembled WGS sequence"/>
</dbReference>
<protein>
    <submittedName>
        <fullName evidence="3">Uncharacterized protein</fullName>
    </submittedName>
</protein>
<keyword evidence="4" id="KW-1185">Reference proteome</keyword>
<feature type="region of interest" description="Disordered" evidence="1">
    <location>
        <begin position="94"/>
        <end position="164"/>
    </location>
</feature>
<keyword evidence="2" id="KW-0472">Membrane</keyword>
<dbReference type="EMBL" id="BSUO01000001">
    <property type="protein sequence ID" value="GMA40578.1"/>
    <property type="molecule type" value="Genomic_DNA"/>
</dbReference>
<gene>
    <name evidence="3" type="ORF">GCM10025883_26230</name>
</gene>
<evidence type="ECO:0000313" key="3">
    <source>
        <dbReference type="EMBL" id="GMA40578.1"/>
    </source>
</evidence>
<organism evidence="3 4">
    <name type="scientific">Mobilicoccus caccae</name>
    <dbReference type="NCBI Taxonomy" id="1859295"/>
    <lineage>
        <taxon>Bacteria</taxon>
        <taxon>Bacillati</taxon>
        <taxon>Actinomycetota</taxon>
        <taxon>Actinomycetes</taxon>
        <taxon>Micrococcales</taxon>
        <taxon>Dermatophilaceae</taxon>
        <taxon>Mobilicoccus</taxon>
    </lineage>
</organism>
<feature type="compositionally biased region" description="Low complexity" evidence="1">
    <location>
        <begin position="103"/>
        <end position="112"/>
    </location>
</feature>
<keyword evidence="2" id="KW-0812">Transmembrane</keyword>
<name>A0ABQ6IV73_9MICO</name>
<proteinExistence type="predicted"/>
<evidence type="ECO:0000313" key="4">
    <source>
        <dbReference type="Proteomes" id="UP001157126"/>
    </source>
</evidence>
<sequence length="234" mass="23895">MALPAGVVLGSSVLGAPAASAMRAILALLAVSLYWLLLGAAAGALGRRTMPVLAAVIAYMFVEQPLGLALGLSPATLSVLPFGAGTGLLHGRTYSGATTPCDRPASPTSSPRSRPRPPWPTSSWPPSCSGRSALSDEAEADTGRTNPPAAAVAGPPGVPAPGGDLGVGRHLSVLCRHADGAVPLRKRRRRRLVCGLGARVQAQASSESAMRLRVRFWSSGMPGPIVVAMVALLM</sequence>